<dbReference type="HOGENOM" id="CLU_132459_0_0_2"/>
<dbReference type="EnsemblBacteria" id="BAD84705">
    <property type="protein sequence ID" value="BAD84705"/>
    <property type="gene ID" value="TK0516"/>
</dbReference>
<sequence length="171" mass="19208">MMSLEFEVPLDLLNDVMDFIIEEDAKLQWVRYSKRTNSVVIRVLISAEVIEQFLLRLARVVGIPLEVTIVEEKIGEKLIHEAFLFSVEVSSGTYPVFVLLYYNVSKFYPDRIVVGTLADAPQELVDAVFSRTVGKLRLLDTEKAKSTVENGMLLIYLRANPPSGQLGVSSA</sequence>
<dbReference type="InParanoid" id="Q5JF18"/>
<dbReference type="KEGG" id="tko:TK0516"/>
<organism evidence="1 2">
    <name type="scientific">Thermococcus kodakarensis (strain ATCC BAA-918 / JCM 12380 / KOD1)</name>
    <name type="common">Pyrococcus kodakaraensis (strain KOD1)</name>
    <dbReference type="NCBI Taxonomy" id="69014"/>
    <lineage>
        <taxon>Archaea</taxon>
        <taxon>Methanobacteriati</taxon>
        <taxon>Methanobacteriota</taxon>
        <taxon>Thermococci</taxon>
        <taxon>Thermococcales</taxon>
        <taxon>Thermococcaceae</taxon>
        <taxon>Thermococcus</taxon>
    </lineage>
</organism>
<dbReference type="Proteomes" id="UP000000536">
    <property type="component" value="Chromosome"/>
</dbReference>
<reference evidence="1 2" key="1">
    <citation type="journal article" date="2005" name="Genome Res.">
        <title>Complete genome sequence of the hyperthermophilic archaeon Thermococcus kodakaraensis KOD1 and comparison with Pyrococcus genomes.</title>
        <authorList>
            <person name="Fukui T."/>
            <person name="Atomi H."/>
            <person name="Kanai T."/>
            <person name="Matsumi R."/>
            <person name="Fujiwara S."/>
            <person name="Imanaka T."/>
        </authorList>
    </citation>
    <scope>NUCLEOTIDE SEQUENCE [LARGE SCALE GENOMIC DNA]</scope>
    <source>
        <strain evidence="2">ATCC BAA-918 / JCM 12380 / KOD1</strain>
    </source>
</reference>
<dbReference type="STRING" id="69014.TK0516"/>
<dbReference type="PATRIC" id="fig|69014.16.peg.506"/>
<gene>
    <name evidence="1" type="ordered locus">TK0516</name>
</gene>
<dbReference type="eggNOG" id="arCOG08606">
    <property type="taxonomic scope" value="Archaea"/>
</dbReference>
<evidence type="ECO:0000313" key="2">
    <source>
        <dbReference type="Proteomes" id="UP000000536"/>
    </source>
</evidence>
<dbReference type="GeneID" id="78447029"/>
<dbReference type="AlphaFoldDB" id="Q5JF18"/>
<keyword evidence="2" id="KW-1185">Reference proteome</keyword>
<protein>
    <submittedName>
        <fullName evidence="1">Uncharacterized protein</fullName>
    </submittedName>
</protein>
<proteinExistence type="predicted"/>
<name>Q5JF18_THEKO</name>
<dbReference type="OrthoDB" id="97399at2157"/>
<evidence type="ECO:0000313" key="1">
    <source>
        <dbReference type="EMBL" id="BAD84705.1"/>
    </source>
</evidence>
<dbReference type="EMBL" id="AP006878">
    <property type="protein sequence ID" value="BAD84705.1"/>
    <property type="molecule type" value="Genomic_DNA"/>
</dbReference>
<dbReference type="RefSeq" id="WP_011249471.1">
    <property type="nucleotide sequence ID" value="NC_006624.1"/>
</dbReference>
<accession>Q5JF18</accession>